<proteinExistence type="predicted"/>
<dbReference type="InterPro" id="IPR016187">
    <property type="entry name" value="CTDL_fold"/>
</dbReference>
<dbReference type="Gene3D" id="3.90.1580.10">
    <property type="entry name" value="paralog of FGE (formylglycine-generating enzyme)"/>
    <property type="match status" value="1"/>
</dbReference>
<name>A0A1I4YT86_CHROL</name>
<dbReference type="EMBL" id="FOVD01000003">
    <property type="protein sequence ID" value="SFN40840.1"/>
    <property type="molecule type" value="Genomic_DNA"/>
</dbReference>
<keyword evidence="3" id="KW-1185">Reference proteome</keyword>
<dbReference type="InterPro" id="IPR042095">
    <property type="entry name" value="SUMF_sf"/>
</dbReference>
<evidence type="ECO:0000313" key="2">
    <source>
        <dbReference type="EMBL" id="SFN40840.1"/>
    </source>
</evidence>
<feature type="domain" description="Sulfatase-modifying factor enzyme-like" evidence="1">
    <location>
        <begin position="173"/>
        <end position="452"/>
    </location>
</feature>
<dbReference type="PANTHER" id="PTHR23150:SF19">
    <property type="entry name" value="FORMYLGLYCINE-GENERATING ENZYME"/>
    <property type="match status" value="1"/>
</dbReference>
<dbReference type="PANTHER" id="PTHR23150">
    <property type="entry name" value="SULFATASE MODIFYING FACTOR 1, 2"/>
    <property type="match status" value="1"/>
</dbReference>
<dbReference type="OrthoDB" id="9768004at2"/>
<dbReference type="InterPro" id="IPR051043">
    <property type="entry name" value="Sulfatase_Mod_Factor_Kinase"/>
</dbReference>
<dbReference type="SUPFAM" id="SSF56436">
    <property type="entry name" value="C-type lectin-like"/>
    <property type="match status" value="1"/>
</dbReference>
<dbReference type="AlphaFoldDB" id="A0A1I4YT86"/>
<sequence length="456" mass="51770">MIKKVIFFTITFFVVNSCSQSEDHQNNCSDRNPEFELVINELTQTFKDASDLKTWPKNYCDATYKVIYEKANKALSLIKKDECNGDFIENLTQLSNQAKGMIQQCPNFENNSFPGGQLSNKYLRADMSLWGAQFNMLRSPSYSSTKFMQLPPVKDTKVFQPFEVIKDCSGFYCTEMVVLPIGNYFIGGTTEQHQALNVDSYRVAWESPRHQVKIGKSFAISKTEVTVDQYAEFVRETNRKEAKGALGFTGQPQISDPEFPMYHENLSWRNPGFPQKGDFPVTCVTRKDAEDYAAWLSSKTGAKYRLPTEAEWEYAAKAGSNTAFFWGDNVNDACGYAAVYDESTDAATGYQFIKVNCNDGAAYTASVGSFKPNNWGLYDVTGNAREFVADAWEDSYNTGPYNELPRTLGVSQFPVLRGGGWDYMPQNIRTSYRSAYYSWLIRSNMWGFRLVRELNT</sequence>
<dbReference type="Proteomes" id="UP000198769">
    <property type="component" value="Unassembled WGS sequence"/>
</dbReference>
<accession>A0A1I4YT86</accession>
<evidence type="ECO:0000313" key="3">
    <source>
        <dbReference type="Proteomes" id="UP000198769"/>
    </source>
</evidence>
<gene>
    <name evidence="2" type="ORF">SAMN05421594_2644</name>
</gene>
<reference evidence="3" key="1">
    <citation type="submission" date="2016-10" db="EMBL/GenBank/DDBJ databases">
        <authorList>
            <person name="Varghese N."/>
            <person name="Submissions S."/>
        </authorList>
    </citation>
    <scope>NUCLEOTIDE SEQUENCE [LARGE SCALE GENOMIC DNA]</scope>
    <source>
        <strain evidence="3">DSM 25575</strain>
    </source>
</reference>
<dbReference type="RefSeq" id="WP_090024846.1">
    <property type="nucleotide sequence ID" value="NZ_FOVD01000003.1"/>
</dbReference>
<protein>
    <submittedName>
        <fullName evidence="2">Formylglycine-generating enzyme, required for sulfatase activity, contains SUMF1/FGE domain</fullName>
    </submittedName>
</protein>
<evidence type="ECO:0000259" key="1">
    <source>
        <dbReference type="Pfam" id="PF03781"/>
    </source>
</evidence>
<organism evidence="2 3">
    <name type="scientific">Chryseobacterium oleae</name>
    <dbReference type="NCBI Taxonomy" id="491207"/>
    <lineage>
        <taxon>Bacteria</taxon>
        <taxon>Pseudomonadati</taxon>
        <taxon>Bacteroidota</taxon>
        <taxon>Flavobacteriia</taxon>
        <taxon>Flavobacteriales</taxon>
        <taxon>Weeksellaceae</taxon>
        <taxon>Chryseobacterium group</taxon>
        <taxon>Chryseobacterium</taxon>
    </lineage>
</organism>
<dbReference type="InterPro" id="IPR005532">
    <property type="entry name" value="SUMF_dom"/>
</dbReference>
<dbReference type="GO" id="GO:0120147">
    <property type="term" value="F:formylglycine-generating oxidase activity"/>
    <property type="evidence" value="ECO:0007669"/>
    <property type="project" value="TreeGrafter"/>
</dbReference>
<dbReference type="Pfam" id="PF03781">
    <property type="entry name" value="FGE-sulfatase"/>
    <property type="match status" value="1"/>
</dbReference>